<feature type="compositionally biased region" description="Polar residues" evidence="8">
    <location>
        <begin position="100"/>
        <end position="109"/>
    </location>
</feature>
<evidence type="ECO:0000256" key="6">
    <source>
        <dbReference type="ARBA" id="ARBA00023136"/>
    </source>
</evidence>
<comment type="similarity">
    <text evidence="2">Belongs to the MotB family.</text>
</comment>
<comment type="subcellular location">
    <subcellularLocation>
        <location evidence="1">Cell membrane</location>
        <topology evidence="1">Single-pass membrane protein</topology>
    </subcellularLocation>
</comment>
<dbReference type="PANTHER" id="PTHR30329">
    <property type="entry name" value="STATOR ELEMENT OF FLAGELLAR MOTOR COMPLEX"/>
    <property type="match status" value="1"/>
</dbReference>
<feature type="domain" description="OmpA-like" evidence="9">
    <location>
        <begin position="149"/>
        <end position="268"/>
    </location>
</feature>
<feature type="region of interest" description="Disordered" evidence="8">
    <location>
        <begin position="100"/>
        <end position="119"/>
    </location>
</feature>
<keyword evidence="10" id="KW-0969">Cilium</keyword>
<dbReference type="AlphaFoldDB" id="A0AA48HII1"/>
<dbReference type="SUPFAM" id="SSF103088">
    <property type="entry name" value="OmpA-like"/>
    <property type="match status" value="1"/>
</dbReference>
<dbReference type="KEGG" id="pmaw:MACH26_25620"/>
<evidence type="ECO:0000256" key="7">
    <source>
        <dbReference type="PROSITE-ProRule" id="PRU00473"/>
    </source>
</evidence>
<keyword evidence="5" id="KW-1133">Transmembrane helix</keyword>
<evidence type="ECO:0000256" key="2">
    <source>
        <dbReference type="ARBA" id="ARBA00008914"/>
    </source>
</evidence>
<dbReference type="Pfam" id="PF00691">
    <property type="entry name" value="OmpA"/>
    <property type="match status" value="1"/>
</dbReference>
<dbReference type="Gene3D" id="3.30.1330.60">
    <property type="entry name" value="OmpA-like domain"/>
    <property type="match status" value="1"/>
</dbReference>
<gene>
    <name evidence="10" type="primary">motB</name>
    <name evidence="10" type="ORF">MACH26_25620</name>
</gene>
<dbReference type="InterPro" id="IPR050330">
    <property type="entry name" value="Bact_OuterMem_StrucFunc"/>
</dbReference>
<proteinExistence type="inferred from homology"/>
<accession>A0AA48HII1</accession>
<evidence type="ECO:0000256" key="5">
    <source>
        <dbReference type="ARBA" id="ARBA00022989"/>
    </source>
</evidence>
<organism evidence="10 11">
    <name type="scientific">Planctobacterium marinum</name>
    <dbReference type="NCBI Taxonomy" id="1631968"/>
    <lineage>
        <taxon>Bacteria</taxon>
        <taxon>Pseudomonadati</taxon>
        <taxon>Pseudomonadota</taxon>
        <taxon>Gammaproteobacteria</taxon>
        <taxon>Alteromonadales</taxon>
        <taxon>Alteromonadaceae</taxon>
        <taxon>Planctobacterium</taxon>
    </lineage>
</organism>
<keyword evidence="10" id="KW-0966">Cell projection</keyword>
<evidence type="ECO:0000256" key="4">
    <source>
        <dbReference type="ARBA" id="ARBA00022692"/>
    </source>
</evidence>
<dbReference type="EMBL" id="AP027272">
    <property type="protein sequence ID" value="BDX07041.1"/>
    <property type="molecule type" value="Genomic_DNA"/>
</dbReference>
<evidence type="ECO:0000256" key="8">
    <source>
        <dbReference type="SAM" id="MobiDB-lite"/>
    </source>
</evidence>
<reference evidence="10" key="1">
    <citation type="submission" date="2023-01" db="EMBL/GenBank/DDBJ databases">
        <title>Complete genome sequence of Planctobacterium marinum strain Dej080120_11.</title>
        <authorList>
            <person name="Ueki S."/>
            <person name="Maruyama F."/>
        </authorList>
    </citation>
    <scope>NUCLEOTIDE SEQUENCE</scope>
    <source>
        <strain evidence="10">Dej080120_11</strain>
    </source>
</reference>
<dbReference type="InterPro" id="IPR025713">
    <property type="entry name" value="MotB-like_N_dom"/>
</dbReference>
<evidence type="ECO:0000256" key="3">
    <source>
        <dbReference type="ARBA" id="ARBA00022475"/>
    </source>
</evidence>
<keyword evidence="11" id="KW-1185">Reference proteome</keyword>
<keyword evidence="4" id="KW-0812">Transmembrane</keyword>
<feature type="compositionally biased region" description="Basic and acidic residues" evidence="8">
    <location>
        <begin position="110"/>
        <end position="119"/>
    </location>
</feature>
<evidence type="ECO:0000259" key="9">
    <source>
        <dbReference type="PROSITE" id="PS51123"/>
    </source>
</evidence>
<dbReference type="InterPro" id="IPR036737">
    <property type="entry name" value="OmpA-like_sf"/>
</dbReference>
<dbReference type="PROSITE" id="PS51123">
    <property type="entry name" value="OMPA_2"/>
    <property type="match status" value="1"/>
</dbReference>
<dbReference type="Pfam" id="PF13677">
    <property type="entry name" value="MotB_plug"/>
    <property type="match status" value="1"/>
</dbReference>
<dbReference type="GO" id="GO:0005886">
    <property type="term" value="C:plasma membrane"/>
    <property type="evidence" value="ECO:0007669"/>
    <property type="project" value="UniProtKB-SubCell"/>
</dbReference>
<sequence length="283" mass="31279">MKATKQAFVNRSDNEALFAALEKKNKKQGWMTTFADMMMLLLCFFVLLFSFSHTNQQKFNSISASFSRAFGLPDNAWLLQQEAANNTVELEAGDSLLGTRQYQPSSSHDIPSEKAKESPPDVLHTLKKRLQQSFTGAPEKRGVIFDLQSNVLKIQLDSTIAYASGSGFLQPKAEKYLHEIASLLIDIPGSIEVVGHTDNQAVDNDLYQNNVELSLARAQAVANVLTHNLPQRTIAISGKGDSQPIAQNSHKAGRTQNRRVEIIITHGRHPISSLPLPIKETSN</sequence>
<protein>
    <submittedName>
        <fullName evidence="10">Flagellar motor protein MotB</fullName>
    </submittedName>
</protein>
<evidence type="ECO:0000256" key="1">
    <source>
        <dbReference type="ARBA" id="ARBA00004162"/>
    </source>
</evidence>
<keyword evidence="6 7" id="KW-0472">Membrane</keyword>
<dbReference type="PANTHER" id="PTHR30329:SF21">
    <property type="entry name" value="LIPOPROTEIN YIAD-RELATED"/>
    <property type="match status" value="1"/>
</dbReference>
<dbReference type="CDD" id="cd07185">
    <property type="entry name" value="OmpA_C-like"/>
    <property type="match status" value="1"/>
</dbReference>
<keyword evidence="3" id="KW-1003">Cell membrane</keyword>
<name>A0AA48HII1_9ALTE</name>
<keyword evidence="10" id="KW-0282">Flagellum</keyword>
<dbReference type="RefSeq" id="WP_338293031.1">
    <property type="nucleotide sequence ID" value="NZ_AP027272.1"/>
</dbReference>
<evidence type="ECO:0000313" key="10">
    <source>
        <dbReference type="EMBL" id="BDX07041.1"/>
    </source>
</evidence>
<dbReference type="Proteomes" id="UP001333710">
    <property type="component" value="Chromosome"/>
</dbReference>
<evidence type="ECO:0000313" key="11">
    <source>
        <dbReference type="Proteomes" id="UP001333710"/>
    </source>
</evidence>
<dbReference type="InterPro" id="IPR006665">
    <property type="entry name" value="OmpA-like"/>
</dbReference>